<reference evidence="1 2" key="1">
    <citation type="submission" date="2014-01" db="EMBL/GenBank/DDBJ databases">
        <title>Sulfitobacter sp. H3 (MCCC 1A00686) Genome Sequencing.</title>
        <authorList>
            <person name="Lai Q."/>
            <person name="Hong Z."/>
        </authorList>
    </citation>
    <scope>NUCLEOTIDE SEQUENCE [LARGE SCALE GENOMIC DNA]</scope>
    <source>
        <strain evidence="1 2">H3</strain>
    </source>
</reference>
<sequence length="89" mass="9844">MSVDFEKSTDGNIVMRPVIGWTPFVAFGMACGLRIEFVQNEEHLQAALKNERKPDAAQIVLTPQQAELLAQDLMKMVQTASVRPDGQGE</sequence>
<dbReference type="GeneID" id="68869935"/>
<dbReference type="Proteomes" id="UP000027746">
    <property type="component" value="Unassembled WGS sequence"/>
</dbReference>
<dbReference type="OrthoDB" id="8454318at2"/>
<comment type="caution">
    <text evidence="1">The sequence shown here is derived from an EMBL/GenBank/DDBJ whole genome shotgun (WGS) entry which is preliminary data.</text>
</comment>
<dbReference type="RefSeq" id="WP_037920190.1">
    <property type="nucleotide sequence ID" value="NZ_CP054599.1"/>
</dbReference>
<proteinExistence type="predicted"/>
<evidence type="ECO:0000313" key="1">
    <source>
        <dbReference type="EMBL" id="KEJ97407.1"/>
    </source>
</evidence>
<evidence type="ECO:0000313" key="2">
    <source>
        <dbReference type="Proteomes" id="UP000027746"/>
    </source>
</evidence>
<dbReference type="AlphaFoldDB" id="A0A073JI61"/>
<organism evidence="1 2">
    <name type="scientific">Pseudosulfitobacter pseudonitzschiae</name>
    <dbReference type="NCBI Taxonomy" id="1402135"/>
    <lineage>
        <taxon>Bacteria</taxon>
        <taxon>Pseudomonadati</taxon>
        <taxon>Pseudomonadota</taxon>
        <taxon>Alphaproteobacteria</taxon>
        <taxon>Rhodobacterales</taxon>
        <taxon>Roseobacteraceae</taxon>
        <taxon>Pseudosulfitobacter</taxon>
    </lineage>
</organism>
<gene>
    <name evidence="1" type="ORF">SUH3_00035</name>
</gene>
<dbReference type="EMBL" id="JAMD01000001">
    <property type="protein sequence ID" value="KEJ97407.1"/>
    <property type="molecule type" value="Genomic_DNA"/>
</dbReference>
<dbReference type="PROSITE" id="PS51257">
    <property type="entry name" value="PROKAR_LIPOPROTEIN"/>
    <property type="match status" value="1"/>
</dbReference>
<accession>A0A073JI61</accession>
<protein>
    <submittedName>
        <fullName evidence="1">Uncharacterized protein</fullName>
    </submittedName>
</protein>
<keyword evidence="2" id="KW-1185">Reference proteome</keyword>
<name>A0A073JI61_9RHOB</name>